<accession>A0A270BMR2</accession>
<dbReference type="InterPro" id="IPR043128">
    <property type="entry name" value="Rev_trsase/Diguanyl_cyclase"/>
</dbReference>
<dbReference type="PANTHER" id="PTHR46663:SF2">
    <property type="entry name" value="GGDEF DOMAIN-CONTAINING PROTEIN"/>
    <property type="match status" value="1"/>
</dbReference>
<evidence type="ECO:0000313" key="3">
    <source>
        <dbReference type="Proteomes" id="UP000216033"/>
    </source>
</evidence>
<dbReference type="PANTHER" id="PTHR46663">
    <property type="entry name" value="DIGUANYLATE CYCLASE DGCT-RELATED"/>
    <property type="match status" value="1"/>
</dbReference>
<evidence type="ECO:0000313" key="2">
    <source>
        <dbReference type="EMBL" id="PAL25971.1"/>
    </source>
</evidence>
<dbReference type="PROSITE" id="PS50887">
    <property type="entry name" value="GGDEF"/>
    <property type="match status" value="1"/>
</dbReference>
<dbReference type="OrthoDB" id="9812260at2"/>
<reference evidence="2 3" key="1">
    <citation type="submission" date="2017-04" db="EMBL/GenBank/DDBJ databases">
        <title>Kefir bacterial isolates.</title>
        <authorList>
            <person name="Kim Y."/>
            <person name="Blasche S."/>
            <person name="Patil K.R."/>
        </authorList>
    </citation>
    <scope>NUCLEOTIDE SEQUENCE [LARGE SCALE GENOMIC DNA]</scope>
    <source>
        <strain evidence="2 3">KR-2</strain>
    </source>
</reference>
<name>A0A270BMR2_9PROT</name>
<feature type="domain" description="GGDEF" evidence="1">
    <location>
        <begin position="176"/>
        <end position="313"/>
    </location>
</feature>
<dbReference type="NCBIfam" id="TIGR00254">
    <property type="entry name" value="GGDEF"/>
    <property type="match status" value="1"/>
</dbReference>
<dbReference type="STRING" id="1231343.Absy_007_019"/>
<dbReference type="RefSeq" id="WP_048853151.1">
    <property type="nucleotide sequence ID" value="NZ_BAMZ01000007.1"/>
</dbReference>
<dbReference type="CDD" id="cd01949">
    <property type="entry name" value="GGDEF"/>
    <property type="match status" value="1"/>
</dbReference>
<comment type="caution">
    <text evidence="2">The sequence shown here is derived from an EMBL/GenBank/DDBJ whole genome shotgun (WGS) entry which is preliminary data.</text>
</comment>
<protein>
    <submittedName>
        <fullName evidence="2">GGDEF domain-containing protein</fullName>
    </submittedName>
</protein>
<sequence length="321" mass="35731">MQTTFPSGEINFKNLPDLATLGQTLFQHVPIGAAVVRLSDGQIILRNPAFRHIVDDNVVTISDLIGSSCINPKQQEILRAQIEEARNRANKEETSELPELVLDLKGADGRVRIVQHYALMFHKLGIAINIFRDISDIKRKYRALQKDAFTDELTGVGNRRGLMERWSEEIEDDPAQKIGFLMIDLDQFKPINDTYGHAIGDTVLRILAGRLRKNVRKSDYVVRLGGDEFGILLPDIDCRAMLDTISNKLLTVLSRPVVTNTLKLTLSGSIGGGLYPDDGQDLPTIMVHADHSMYNTKKSVPLRKHNGLSTAQANDLGTKPK</sequence>
<dbReference type="SUPFAM" id="SSF55073">
    <property type="entry name" value="Nucleotide cyclase"/>
    <property type="match status" value="1"/>
</dbReference>
<dbReference type="Proteomes" id="UP000216033">
    <property type="component" value="Unassembled WGS sequence"/>
</dbReference>
<dbReference type="Pfam" id="PF00990">
    <property type="entry name" value="GGDEF"/>
    <property type="match status" value="1"/>
</dbReference>
<dbReference type="SMART" id="SM00267">
    <property type="entry name" value="GGDEF"/>
    <property type="match status" value="1"/>
</dbReference>
<dbReference type="AlphaFoldDB" id="A0A270BMR2"/>
<keyword evidence="3" id="KW-1185">Reference proteome</keyword>
<dbReference type="InterPro" id="IPR052163">
    <property type="entry name" value="DGC-Regulatory_Protein"/>
</dbReference>
<gene>
    <name evidence="2" type="ORF">B9K05_07620</name>
</gene>
<dbReference type="InterPro" id="IPR000160">
    <property type="entry name" value="GGDEF_dom"/>
</dbReference>
<evidence type="ECO:0000259" key="1">
    <source>
        <dbReference type="PROSITE" id="PS50887"/>
    </source>
</evidence>
<organism evidence="2 3">
    <name type="scientific">Acetobacter syzygii</name>
    <dbReference type="NCBI Taxonomy" id="146476"/>
    <lineage>
        <taxon>Bacteria</taxon>
        <taxon>Pseudomonadati</taxon>
        <taxon>Pseudomonadota</taxon>
        <taxon>Alphaproteobacteria</taxon>
        <taxon>Acetobacterales</taxon>
        <taxon>Acetobacteraceae</taxon>
        <taxon>Acetobacter</taxon>
    </lineage>
</organism>
<dbReference type="GeneID" id="98301756"/>
<dbReference type="EMBL" id="NDFP01000006">
    <property type="protein sequence ID" value="PAL25971.1"/>
    <property type="molecule type" value="Genomic_DNA"/>
</dbReference>
<proteinExistence type="predicted"/>
<dbReference type="InterPro" id="IPR029787">
    <property type="entry name" value="Nucleotide_cyclase"/>
</dbReference>
<dbReference type="Gene3D" id="3.30.70.270">
    <property type="match status" value="1"/>
</dbReference>
<dbReference type="Gene3D" id="3.30.450.20">
    <property type="entry name" value="PAS domain"/>
    <property type="match status" value="1"/>
</dbReference>